<dbReference type="GeneID" id="108254036"/>
<organism evidence="2 3">
    <name type="scientific">Diaphorina citri</name>
    <name type="common">Asian citrus psyllid</name>
    <dbReference type="NCBI Taxonomy" id="121845"/>
    <lineage>
        <taxon>Eukaryota</taxon>
        <taxon>Metazoa</taxon>
        <taxon>Ecdysozoa</taxon>
        <taxon>Arthropoda</taxon>
        <taxon>Hexapoda</taxon>
        <taxon>Insecta</taxon>
        <taxon>Pterygota</taxon>
        <taxon>Neoptera</taxon>
        <taxon>Paraneoptera</taxon>
        <taxon>Hemiptera</taxon>
        <taxon>Sternorrhyncha</taxon>
        <taxon>Psylloidea</taxon>
        <taxon>Psyllidae</taxon>
        <taxon>Diaphorininae</taxon>
        <taxon>Diaphorina</taxon>
    </lineage>
</organism>
<dbReference type="RefSeq" id="XP_017304467.1">
    <property type="nucleotide sequence ID" value="XM_017448978.2"/>
</dbReference>
<evidence type="ECO:0000313" key="2">
    <source>
        <dbReference type="Proteomes" id="UP000079169"/>
    </source>
</evidence>
<proteinExistence type="predicted"/>
<dbReference type="GO" id="GO:0004114">
    <property type="term" value="F:3',5'-cyclic-nucleotide phosphodiesterase activity"/>
    <property type="evidence" value="ECO:0007669"/>
    <property type="project" value="InterPro"/>
</dbReference>
<keyword evidence="2" id="KW-1185">Reference proteome</keyword>
<gene>
    <name evidence="3" type="primary">LOC108254036</name>
</gene>
<evidence type="ECO:0000313" key="3">
    <source>
        <dbReference type="RefSeq" id="XP_017304467.1"/>
    </source>
</evidence>
<dbReference type="KEGG" id="dci:108254036"/>
<dbReference type="SUPFAM" id="SSF109604">
    <property type="entry name" value="HD-domain/PDEase-like"/>
    <property type="match status" value="1"/>
</dbReference>
<sequence length="58" mass="6946">MQYKWMNDVCYPLYDALSNMNPKFEILRKGVLINKEEWRKLYEQSNTSNTDGIEEAVK</sequence>
<evidence type="ECO:0000259" key="1">
    <source>
        <dbReference type="PROSITE" id="PS51845"/>
    </source>
</evidence>
<feature type="domain" description="PDEase" evidence="1">
    <location>
        <begin position="1"/>
        <end position="45"/>
    </location>
</feature>
<dbReference type="PaxDb" id="121845-A0A1S4EQY9"/>
<reference evidence="3" key="1">
    <citation type="submission" date="2025-08" db="UniProtKB">
        <authorList>
            <consortium name="RefSeq"/>
        </authorList>
    </citation>
    <scope>IDENTIFICATION</scope>
</reference>
<dbReference type="Proteomes" id="UP000079169">
    <property type="component" value="Unplaced"/>
</dbReference>
<dbReference type="GO" id="GO:0007165">
    <property type="term" value="P:signal transduction"/>
    <property type="evidence" value="ECO:0007669"/>
    <property type="project" value="InterPro"/>
</dbReference>
<dbReference type="PROSITE" id="PS51845">
    <property type="entry name" value="PDEASE_I_2"/>
    <property type="match status" value="1"/>
</dbReference>
<dbReference type="InterPro" id="IPR036971">
    <property type="entry name" value="PDEase_catalytic_dom_sf"/>
</dbReference>
<dbReference type="OMA" id="MFDRRRK"/>
<dbReference type="Gene3D" id="1.10.1300.10">
    <property type="entry name" value="3'5'-cyclic nucleotide phosphodiesterase, catalytic domain"/>
    <property type="match status" value="1"/>
</dbReference>
<name>A0A1S4EQY9_DIACI</name>
<accession>A0A1S4EQY9</accession>
<dbReference type="AlphaFoldDB" id="A0A1S4EQY9"/>
<protein>
    <submittedName>
        <fullName evidence="3">Dual 3',5'-cyclic-AMP and -GMP phosphodiesterase 11A</fullName>
    </submittedName>
</protein>
<dbReference type="InterPro" id="IPR002073">
    <property type="entry name" value="PDEase_catalytic_dom"/>
</dbReference>